<evidence type="ECO:0000256" key="5">
    <source>
        <dbReference type="ARBA" id="ARBA00023015"/>
    </source>
</evidence>
<dbReference type="CDD" id="cd17536">
    <property type="entry name" value="REC_YesN-like"/>
    <property type="match status" value="1"/>
</dbReference>
<evidence type="ECO:0000256" key="6">
    <source>
        <dbReference type="ARBA" id="ARBA00023125"/>
    </source>
</evidence>
<accession>A0A494XPC5</accession>
<dbReference type="AlphaFoldDB" id="A0A494XPC5"/>
<keyword evidence="5" id="KW-0805">Transcription regulation</keyword>
<dbReference type="InterPro" id="IPR018060">
    <property type="entry name" value="HTH_AraC"/>
</dbReference>
<dbReference type="Pfam" id="PF12833">
    <property type="entry name" value="HTH_18"/>
    <property type="match status" value="1"/>
</dbReference>
<feature type="domain" description="Response regulatory" evidence="10">
    <location>
        <begin position="3"/>
        <end position="121"/>
    </location>
</feature>
<organism evidence="11 12">
    <name type="scientific">Cohnella endophytica</name>
    <dbReference type="NCBI Taxonomy" id="2419778"/>
    <lineage>
        <taxon>Bacteria</taxon>
        <taxon>Bacillati</taxon>
        <taxon>Bacillota</taxon>
        <taxon>Bacilli</taxon>
        <taxon>Bacillales</taxon>
        <taxon>Paenibacillaceae</taxon>
        <taxon>Cohnella</taxon>
    </lineage>
</organism>
<dbReference type="InterPro" id="IPR020449">
    <property type="entry name" value="Tscrpt_reg_AraC-type_HTH"/>
</dbReference>
<keyword evidence="2" id="KW-0963">Cytoplasm</keyword>
<gene>
    <name evidence="11" type="ORF">D7Z26_17575</name>
</gene>
<keyword evidence="4" id="KW-0902">Two-component regulatory system</keyword>
<comment type="subcellular location">
    <subcellularLocation>
        <location evidence="1">Cytoplasm</location>
    </subcellularLocation>
</comment>
<dbReference type="Pfam" id="PF17853">
    <property type="entry name" value="GGDEF_2"/>
    <property type="match status" value="1"/>
</dbReference>
<dbReference type="GO" id="GO:0005737">
    <property type="term" value="C:cytoplasm"/>
    <property type="evidence" value="ECO:0007669"/>
    <property type="project" value="UniProtKB-SubCell"/>
</dbReference>
<evidence type="ECO:0000256" key="1">
    <source>
        <dbReference type="ARBA" id="ARBA00004496"/>
    </source>
</evidence>
<dbReference type="SMART" id="SM00342">
    <property type="entry name" value="HTH_ARAC"/>
    <property type="match status" value="1"/>
</dbReference>
<evidence type="ECO:0000256" key="7">
    <source>
        <dbReference type="ARBA" id="ARBA00023163"/>
    </source>
</evidence>
<dbReference type="InterPro" id="IPR001789">
    <property type="entry name" value="Sig_transdc_resp-reg_receiver"/>
</dbReference>
<dbReference type="SUPFAM" id="SSF46689">
    <property type="entry name" value="Homeodomain-like"/>
    <property type="match status" value="2"/>
</dbReference>
<dbReference type="Gene3D" id="3.40.50.2300">
    <property type="match status" value="1"/>
</dbReference>
<keyword evidence="3 8" id="KW-0597">Phosphoprotein</keyword>
<dbReference type="EMBL" id="RBZM01000007">
    <property type="protein sequence ID" value="RKP51591.1"/>
    <property type="molecule type" value="Genomic_DNA"/>
</dbReference>
<dbReference type="PANTHER" id="PTHR42713">
    <property type="entry name" value="HISTIDINE KINASE-RELATED"/>
    <property type="match status" value="1"/>
</dbReference>
<evidence type="ECO:0000256" key="3">
    <source>
        <dbReference type="ARBA" id="ARBA00022553"/>
    </source>
</evidence>
<dbReference type="Pfam" id="PF00072">
    <property type="entry name" value="Response_reg"/>
    <property type="match status" value="1"/>
</dbReference>
<feature type="domain" description="HTH araC/xylS-type" evidence="9">
    <location>
        <begin position="423"/>
        <end position="522"/>
    </location>
</feature>
<protein>
    <submittedName>
        <fullName evidence="11">DNA-binding response regulator</fullName>
    </submittedName>
</protein>
<comment type="caution">
    <text evidence="11">The sequence shown here is derived from an EMBL/GenBank/DDBJ whole genome shotgun (WGS) entry which is preliminary data.</text>
</comment>
<dbReference type="InterPro" id="IPR011006">
    <property type="entry name" value="CheY-like_superfamily"/>
</dbReference>
<dbReference type="InterPro" id="IPR009057">
    <property type="entry name" value="Homeodomain-like_sf"/>
</dbReference>
<dbReference type="GO" id="GO:0003700">
    <property type="term" value="F:DNA-binding transcription factor activity"/>
    <property type="evidence" value="ECO:0007669"/>
    <property type="project" value="InterPro"/>
</dbReference>
<keyword evidence="7" id="KW-0804">Transcription</keyword>
<name>A0A494XPC5_9BACL</name>
<feature type="modified residue" description="4-aspartylphosphate" evidence="8">
    <location>
        <position position="55"/>
    </location>
</feature>
<evidence type="ECO:0000256" key="8">
    <source>
        <dbReference type="PROSITE-ProRule" id="PRU00169"/>
    </source>
</evidence>
<dbReference type="RefSeq" id="WP_120978291.1">
    <property type="nucleotide sequence ID" value="NZ_RBZM01000007.1"/>
</dbReference>
<keyword evidence="12" id="KW-1185">Reference proteome</keyword>
<proteinExistence type="predicted"/>
<dbReference type="PRINTS" id="PR00032">
    <property type="entry name" value="HTHARAC"/>
</dbReference>
<dbReference type="GO" id="GO:0043565">
    <property type="term" value="F:sequence-specific DNA binding"/>
    <property type="evidence" value="ECO:0007669"/>
    <property type="project" value="InterPro"/>
</dbReference>
<dbReference type="PROSITE" id="PS50110">
    <property type="entry name" value="RESPONSE_REGULATORY"/>
    <property type="match status" value="1"/>
</dbReference>
<evidence type="ECO:0000313" key="11">
    <source>
        <dbReference type="EMBL" id="RKP51591.1"/>
    </source>
</evidence>
<evidence type="ECO:0000256" key="2">
    <source>
        <dbReference type="ARBA" id="ARBA00022490"/>
    </source>
</evidence>
<evidence type="ECO:0000259" key="9">
    <source>
        <dbReference type="PROSITE" id="PS01124"/>
    </source>
</evidence>
<evidence type="ECO:0000256" key="4">
    <source>
        <dbReference type="ARBA" id="ARBA00023012"/>
    </source>
</evidence>
<dbReference type="Gene3D" id="1.10.10.60">
    <property type="entry name" value="Homeodomain-like"/>
    <property type="match status" value="2"/>
</dbReference>
<dbReference type="GO" id="GO:0000160">
    <property type="term" value="P:phosphorelay signal transduction system"/>
    <property type="evidence" value="ECO:0007669"/>
    <property type="project" value="UniProtKB-KW"/>
</dbReference>
<dbReference type="OrthoDB" id="342399at2"/>
<dbReference type="SUPFAM" id="SSF52172">
    <property type="entry name" value="CheY-like"/>
    <property type="match status" value="1"/>
</dbReference>
<sequence length="538" mass="61903">MHTVILVDDEVFTRKGLIKLIDWESCGFQIVAEADNGEDALEIIRKVRPDVVITDIRMPVLDGMELIRRVVEENDANPSFIIISGYDDFKYAQQAVRYGVRDFILKPIDEFEISDTLRRLNENLGREGAERLRNDSLLNDSMLESIVLGEASDTAIAQWEQRMMLRANDRLFYLFAELNDNHAWNPSAGQISSAGFKEIVHQVLQRMSGGEQPFYLHDHHNRIGILVPERALEAFNGSIERFVIRFRQALSVESGDRVFLYAGAPVSRLADIGQSYITAKETLLYKYIHDDNRFVIYDQVKTEKVNYVTFELKEVGLFVERMEELQTENVRATVESLFHNFRNDRYAPEAVKITIHQYVLGITKSIRGMDGDESALSSFAPVVGWYDLSLTLGELKRLFSEFVDESQRYIAELRKVQVKGGIQKIRGYIETNYSSNISLKSIAAFFFINPVYLGQLFKKSYGVYFNDFLLQIRINEAKKLLRQSSDIRIYEVAEKVGFSSADYFVTQFEKIEHMTPKEYRNKLLPSDKGDNPGEIESE</sequence>
<evidence type="ECO:0000313" key="12">
    <source>
        <dbReference type="Proteomes" id="UP000282076"/>
    </source>
</evidence>
<dbReference type="InterPro" id="IPR051552">
    <property type="entry name" value="HptR"/>
</dbReference>
<evidence type="ECO:0000259" key="10">
    <source>
        <dbReference type="PROSITE" id="PS50110"/>
    </source>
</evidence>
<keyword evidence="6 11" id="KW-0238">DNA-binding</keyword>
<dbReference type="Proteomes" id="UP000282076">
    <property type="component" value="Unassembled WGS sequence"/>
</dbReference>
<dbReference type="PANTHER" id="PTHR42713:SF3">
    <property type="entry name" value="TRANSCRIPTIONAL REGULATORY PROTEIN HPTR"/>
    <property type="match status" value="1"/>
</dbReference>
<dbReference type="PROSITE" id="PS01124">
    <property type="entry name" value="HTH_ARAC_FAMILY_2"/>
    <property type="match status" value="1"/>
</dbReference>
<reference evidence="11 12" key="1">
    <citation type="submission" date="2018-10" db="EMBL/GenBank/DDBJ databases">
        <title>Cohnella sp. M2MS4P-1, whole genome shotgun sequence.</title>
        <authorList>
            <person name="Tuo L."/>
        </authorList>
    </citation>
    <scope>NUCLEOTIDE SEQUENCE [LARGE SCALE GENOMIC DNA]</scope>
    <source>
        <strain evidence="11 12">M2MS4P-1</strain>
    </source>
</reference>
<dbReference type="SMART" id="SM00448">
    <property type="entry name" value="REC"/>
    <property type="match status" value="1"/>
</dbReference>
<dbReference type="InterPro" id="IPR041522">
    <property type="entry name" value="CdaR_GGDEF"/>
</dbReference>